<evidence type="ECO:0000256" key="14">
    <source>
        <dbReference type="PIRSR" id="PIRSR006621-2"/>
    </source>
</evidence>
<dbReference type="Gene3D" id="3.20.20.70">
    <property type="entry name" value="Aldolase class I"/>
    <property type="match status" value="1"/>
</dbReference>
<proteinExistence type="inferred from homology"/>
<dbReference type="EC" id="1.3.1.-" evidence="12"/>
<feature type="binding site" evidence="14">
    <location>
        <begin position="23"/>
        <end position="25"/>
    </location>
    <ligand>
        <name>FMN</name>
        <dbReference type="ChEBI" id="CHEBI:58210"/>
    </ligand>
</feature>
<evidence type="ECO:0000256" key="11">
    <source>
        <dbReference type="ARBA" id="ARBA00048802"/>
    </source>
</evidence>
<dbReference type="InterPro" id="IPR001269">
    <property type="entry name" value="DUS_fam"/>
</dbReference>
<dbReference type="PANTHER" id="PTHR45846">
    <property type="entry name" value="TRNA-DIHYDROURIDINE(47) SYNTHASE [NAD(P)(+)]-LIKE"/>
    <property type="match status" value="1"/>
</dbReference>
<comment type="cofactor">
    <cofactor evidence="1 12 14">
        <name>FMN</name>
        <dbReference type="ChEBI" id="CHEBI:58210"/>
    </cofactor>
</comment>
<feature type="active site" description="Proton donor" evidence="13">
    <location>
        <position position="107"/>
    </location>
</feature>
<dbReference type="PANTHER" id="PTHR45846:SF1">
    <property type="entry name" value="TRNA-DIHYDROURIDINE(47) SYNTHASE [NAD(P)(+)]-LIKE"/>
    <property type="match status" value="1"/>
</dbReference>
<dbReference type="InterPro" id="IPR013785">
    <property type="entry name" value="Aldolase_TIM"/>
</dbReference>
<dbReference type="CDD" id="cd02801">
    <property type="entry name" value="DUS_like_FMN"/>
    <property type="match status" value="1"/>
</dbReference>
<dbReference type="PIRSF" id="PIRSF006621">
    <property type="entry name" value="Dus"/>
    <property type="match status" value="1"/>
</dbReference>
<evidence type="ECO:0000313" key="17">
    <source>
        <dbReference type="Proteomes" id="UP000070160"/>
    </source>
</evidence>
<dbReference type="GO" id="GO:0050660">
    <property type="term" value="F:flavin adenine dinucleotide binding"/>
    <property type="evidence" value="ECO:0007669"/>
    <property type="project" value="InterPro"/>
</dbReference>
<dbReference type="InterPro" id="IPR004652">
    <property type="entry name" value="DusB-like"/>
</dbReference>
<evidence type="ECO:0000256" key="1">
    <source>
        <dbReference type="ARBA" id="ARBA00001917"/>
    </source>
</evidence>
<evidence type="ECO:0000256" key="3">
    <source>
        <dbReference type="ARBA" id="ARBA00022555"/>
    </source>
</evidence>
<keyword evidence="4 12" id="KW-0285">Flavoprotein</keyword>
<keyword evidence="17" id="KW-1185">Reference proteome</keyword>
<comment type="similarity">
    <text evidence="12">Belongs to the dus family.</text>
</comment>
<evidence type="ECO:0000256" key="7">
    <source>
        <dbReference type="ARBA" id="ARBA00022857"/>
    </source>
</evidence>
<feature type="binding site" evidence="14">
    <location>
        <position position="146"/>
    </location>
    <ligand>
        <name>FMN</name>
        <dbReference type="ChEBI" id="CHEBI:58210"/>
    </ligand>
</feature>
<organism evidence="16 17">
    <name type="scientific">Megasphaera hutchinsoni</name>
    <dbReference type="NCBI Taxonomy" id="1588748"/>
    <lineage>
        <taxon>Bacteria</taxon>
        <taxon>Bacillati</taxon>
        <taxon>Bacillota</taxon>
        <taxon>Negativicutes</taxon>
        <taxon>Veillonellales</taxon>
        <taxon>Veillonellaceae</taxon>
        <taxon>Megasphaera</taxon>
    </lineage>
</organism>
<comment type="catalytic activity">
    <reaction evidence="11">
        <text>a 5,6-dihydrouridine in tRNA + NAD(+) = a uridine in tRNA + NADH + H(+)</text>
        <dbReference type="Rhea" id="RHEA:54452"/>
        <dbReference type="Rhea" id="RHEA-COMP:13339"/>
        <dbReference type="Rhea" id="RHEA-COMP:13887"/>
        <dbReference type="ChEBI" id="CHEBI:15378"/>
        <dbReference type="ChEBI" id="CHEBI:57540"/>
        <dbReference type="ChEBI" id="CHEBI:57945"/>
        <dbReference type="ChEBI" id="CHEBI:65315"/>
        <dbReference type="ChEBI" id="CHEBI:74443"/>
    </reaction>
</comment>
<evidence type="ECO:0000256" key="6">
    <source>
        <dbReference type="ARBA" id="ARBA00022694"/>
    </source>
</evidence>
<keyword evidence="3" id="KW-0820">tRNA-binding</keyword>
<keyword evidence="14" id="KW-0547">Nucleotide-binding</keyword>
<reference evidence="17" key="1">
    <citation type="submission" date="2016-01" db="EMBL/GenBank/DDBJ databases">
        <authorList>
            <person name="Mitreva M."/>
            <person name="Pepin K.H."/>
            <person name="Mihindukulasuriya K.A."/>
            <person name="Fulton R."/>
            <person name="Fronick C."/>
            <person name="O'Laughlin M."/>
            <person name="Miner T."/>
            <person name="Herter B."/>
            <person name="Rosa B.A."/>
            <person name="Cordes M."/>
            <person name="Tomlinson C."/>
            <person name="Wollam A."/>
            <person name="Palsikar V.B."/>
            <person name="Mardis E.R."/>
            <person name="Wilson R.K."/>
        </authorList>
    </citation>
    <scope>NUCLEOTIDE SEQUENCE [LARGE SCALE GENOMIC DNA]</scope>
    <source>
        <strain evidence="17">KA00182</strain>
    </source>
</reference>
<evidence type="ECO:0000256" key="13">
    <source>
        <dbReference type="PIRSR" id="PIRSR006621-1"/>
    </source>
</evidence>
<evidence type="ECO:0000256" key="12">
    <source>
        <dbReference type="PIRNR" id="PIRNR006621"/>
    </source>
</evidence>
<dbReference type="GO" id="GO:0017150">
    <property type="term" value="F:tRNA dihydrouridine synthase activity"/>
    <property type="evidence" value="ECO:0007669"/>
    <property type="project" value="InterPro"/>
</dbReference>
<feature type="domain" description="DUS-like FMN-binding" evidence="15">
    <location>
        <begin position="20"/>
        <end position="323"/>
    </location>
</feature>
<name>A0A134CLY2_9FIRM</name>
<dbReference type="Proteomes" id="UP000070160">
    <property type="component" value="Unassembled WGS sequence"/>
</dbReference>
<evidence type="ECO:0000256" key="5">
    <source>
        <dbReference type="ARBA" id="ARBA00022643"/>
    </source>
</evidence>
<evidence type="ECO:0000256" key="10">
    <source>
        <dbReference type="ARBA" id="ARBA00048205"/>
    </source>
</evidence>
<dbReference type="RefSeq" id="WP_062484829.1">
    <property type="nucleotide sequence ID" value="NZ_KQ960925.1"/>
</dbReference>
<dbReference type="GO" id="GO:0000049">
    <property type="term" value="F:tRNA binding"/>
    <property type="evidence" value="ECO:0007669"/>
    <property type="project" value="UniProtKB-KW"/>
</dbReference>
<dbReference type="Gene3D" id="1.10.1200.80">
    <property type="entry name" value="Putative flavin oxidoreducatase, domain 2"/>
    <property type="match status" value="1"/>
</dbReference>
<comment type="function">
    <text evidence="2 12">Catalyzes the synthesis of 5,6-dihydrouridine (D), a modified base found in the D-loop of most tRNAs, via the reduction of the C5-C6 double bond in target uridines.</text>
</comment>
<feature type="binding site" evidence="14">
    <location>
        <position position="77"/>
    </location>
    <ligand>
        <name>FMN</name>
        <dbReference type="ChEBI" id="CHEBI:58210"/>
    </ligand>
</feature>
<dbReference type="InterPro" id="IPR018517">
    <property type="entry name" value="tRNA_hU_synthase_CS"/>
</dbReference>
<comment type="catalytic activity">
    <reaction evidence="10">
        <text>a 5,6-dihydrouridine in tRNA + NADP(+) = a uridine in tRNA + NADPH + H(+)</text>
        <dbReference type="Rhea" id="RHEA:23624"/>
        <dbReference type="Rhea" id="RHEA-COMP:13339"/>
        <dbReference type="Rhea" id="RHEA-COMP:13887"/>
        <dbReference type="ChEBI" id="CHEBI:15378"/>
        <dbReference type="ChEBI" id="CHEBI:57783"/>
        <dbReference type="ChEBI" id="CHEBI:58349"/>
        <dbReference type="ChEBI" id="CHEBI:65315"/>
        <dbReference type="ChEBI" id="CHEBI:74443"/>
    </reaction>
</comment>
<evidence type="ECO:0000256" key="8">
    <source>
        <dbReference type="ARBA" id="ARBA00022884"/>
    </source>
</evidence>
<comment type="caution">
    <text evidence="16">The sequence shown here is derived from an EMBL/GenBank/DDBJ whole genome shotgun (WGS) entry which is preliminary data.</text>
</comment>
<evidence type="ECO:0000256" key="2">
    <source>
        <dbReference type="ARBA" id="ARBA00002790"/>
    </source>
</evidence>
<gene>
    <name evidence="16" type="ORF">HMPREF3182_00056</name>
</gene>
<dbReference type="NCBIfam" id="TIGR00737">
    <property type="entry name" value="nifR3_yhdG"/>
    <property type="match status" value="1"/>
</dbReference>
<dbReference type="STRING" id="1588748.HMPREF3182_00056"/>
<keyword evidence="7" id="KW-0521">NADP</keyword>
<dbReference type="AlphaFoldDB" id="A0A134CLY2"/>
<feature type="binding site" evidence="14">
    <location>
        <position position="176"/>
    </location>
    <ligand>
        <name>FMN</name>
        <dbReference type="ChEBI" id="CHEBI:58210"/>
    </ligand>
</feature>
<dbReference type="PATRIC" id="fig|1588748.3.peg.55"/>
<keyword evidence="5 12" id="KW-0288">FMN</keyword>
<dbReference type="PROSITE" id="PS01136">
    <property type="entry name" value="UPF0034"/>
    <property type="match status" value="1"/>
</dbReference>
<protein>
    <recommendedName>
        <fullName evidence="12">tRNA-dihydrouridine synthase</fullName>
        <ecNumber evidence="12">1.3.1.-</ecNumber>
    </recommendedName>
</protein>
<dbReference type="SUPFAM" id="SSF51395">
    <property type="entry name" value="FMN-linked oxidoreductases"/>
    <property type="match status" value="1"/>
</dbReference>
<evidence type="ECO:0000256" key="9">
    <source>
        <dbReference type="ARBA" id="ARBA00023002"/>
    </source>
</evidence>
<keyword evidence="9 12" id="KW-0560">Oxidoreductase</keyword>
<accession>A0A134CLY2</accession>
<evidence type="ECO:0000259" key="15">
    <source>
        <dbReference type="Pfam" id="PF01207"/>
    </source>
</evidence>
<feature type="binding site" evidence="14">
    <location>
        <begin position="231"/>
        <end position="232"/>
    </location>
    <ligand>
        <name>FMN</name>
        <dbReference type="ChEBI" id="CHEBI:58210"/>
    </ligand>
</feature>
<dbReference type="Pfam" id="PF01207">
    <property type="entry name" value="Dus"/>
    <property type="match status" value="1"/>
</dbReference>
<keyword evidence="8" id="KW-0694">RNA-binding</keyword>
<evidence type="ECO:0000256" key="4">
    <source>
        <dbReference type="ARBA" id="ARBA00022630"/>
    </source>
</evidence>
<sequence length="334" mass="35948">MNEIAKPLQIGDVCLDARVILAPMAGVCDIPYRLIARAHGAALVCTEMVSDKGLLYHNERTQEMLALDADEHPVSLQIFGSDPTSMAHAAEAVERAGADIVDINMGCPVKKVVKNGSGAALLLDLPRAEAIIKAVVGAVHIPVTVKMRTGWDDRHIVAPELAKRAEAAGAAAVAVHGRTREALYSGTADWSVIKDVVAAVTIPVIGNGDIRSGPTAVSCLEQTGCAAVMIARAAQGNPWIFSQVNHYISTGKEEPPPTPVEKYKQMLAHFEALLAYKGEYIGIREMRTHASWYTRGLHGAAALRERINRTRSAAAFRSVVQEMLEEAEKFDIDT</sequence>
<dbReference type="InterPro" id="IPR024036">
    <property type="entry name" value="tRNA-dHydroUridine_Synthase_C"/>
</dbReference>
<dbReference type="EMBL" id="LSDT01000002">
    <property type="protein sequence ID" value="KXB93139.1"/>
    <property type="molecule type" value="Genomic_DNA"/>
</dbReference>
<evidence type="ECO:0000313" key="16">
    <source>
        <dbReference type="EMBL" id="KXB93139.1"/>
    </source>
</evidence>
<dbReference type="InterPro" id="IPR035587">
    <property type="entry name" value="DUS-like_FMN-bd"/>
</dbReference>
<keyword evidence="6 12" id="KW-0819">tRNA processing</keyword>